<dbReference type="Pfam" id="PF00963">
    <property type="entry name" value="Cohesin"/>
    <property type="match status" value="1"/>
</dbReference>
<accession>A0A0G0T561</accession>
<keyword evidence="1" id="KW-0812">Transmembrane</keyword>
<dbReference type="GO" id="GO:0000272">
    <property type="term" value="P:polysaccharide catabolic process"/>
    <property type="evidence" value="ECO:0007669"/>
    <property type="project" value="InterPro"/>
</dbReference>
<comment type="caution">
    <text evidence="3">The sequence shown here is derived from an EMBL/GenBank/DDBJ whole genome shotgun (WGS) entry which is preliminary data.</text>
</comment>
<keyword evidence="1" id="KW-0472">Membrane</keyword>
<protein>
    <recommendedName>
        <fullName evidence="2">Cohesin domain-containing protein</fullName>
    </recommendedName>
</protein>
<dbReference type="GO" id="GO:0030246">
    <property type="term" value="F:carbohydrate binding"/>
    <property type="evidence" value="ECO:0007669"/>
    <property type="project" value="InterPro"/>
</dbReference>
<dbReference type="InterPro" id="IPR002102">
    <property type="entry name" value="Cohesin_dom"/>
</dbReference>
<evidence type="ECO:0000259" key="2">
    <source>
        <dbReference type="Pfam" id="PF00963"/>
    </source>
</evidence>
<feature type="domain" description="Cohesin" evidence="2">
    <location>
        <begin position="57"/>
        <end position="152"/>
    </location>
</feature>
<dbReference type="InterPro" id="IPR008965">
    <property type="entry name" value="CBM2/CBM3_carb-bd_dom_sf"/>
</dbReference>
<evidence type="ECO:0000313" key="3">
    <source>
        <dbReference type="EMBL" id="KKR72134.1"/>
    </source>
</evidence>
<dbReference type="AlphaFoldDB" id="A0A0G0T561"/>
<evidence type="ECO:0000256" key="1">
    <source>
        <dbReference type="SAM" id="Phobius"/>
    </source>
</evidence>
<dbReference type="EMBL" id="LBZM01000011">
    <property type="protein sequence ID" value="KKR72134.1"/>
    <property type="molecule type" value="Genomic_DNA"/>
</dbReference>
<name>A0A0G0T561_9BACT</name>
<organism evidence="3 4">
    <name type="scientific">Candidatus Roizmanbacteria bacterium GW2011_GWB1_40_7</name>
    <dbReference type="NCBI Taxonomy" id="1618482"/>
    <lineage>
        <taxon>Bacteria</taxon>
        <taxon>Candidatus Roizmaniibacteriota</taxon>
    </lineage>
</organism>
<dbReference type="Proteomes" id="UP000034664">
    <property type="component" value="Unassembled WGS sequence"/>
</dbReference>
<keyword evidence="1" id="KW-1133">Transmembrane helix</keyword>
<evidence type="ECO:0000313" key="4">
    <source>
        <dbReference type="Proteomes" id="UP000034664"/>
    </source>
</evidence>
<feature type="transmembrane region" description="Helical" evidence="1">
    <location>
        <begin position="7"/>
        <end position="27"/>
    </location>
</feature>
<dbReference type="CDD" id="cd08547">
    <property type="entry name" value="Type_II_cohesin"/>
    <property type="match status" value="1"/>
</dbReference>
<dbReference type="SUPFAM" id="SSF49384">
    <property type="entry name" value="Carbohydrate-binding domain"/>
    <property type="match status" value="1"/>
</dbReference>
<proteinExistence type="predicted"/>
<sequence>MAKRSTVIIIVGFLVGLVVSIVAIALFQSQQLQNEITVQRRHIEVNQLIKNRGAKLSFGDSQTVSIDEEFTIPVVLTSEEFHVNGADIEISYDPQFLKIVLIENGEIFDHFVADEINEKEQKLLFSVAMDPDKVGFTGSATIATIMARALRPGTTALEYIYHKNDRNDSNVSVSDLPGEDVLEMAESLQITVQ</sequence>
<gene>
    <name evidence="3" type="ORF">UU14_C0011G0024</name>
</gene>
<reference evidence="3 4" key="1">
    <citation type="journal article" date="2015" name="Nature">
        <title>rRNA introns, odd ribosomes, and small enigmatic genomes across a large radiation of phyla.</title>
        <authorList>
            <person name="Brown C.T."/>
            <person name="Hug L.A."/>
            <person name="Thomas B.C."/>
            <person name="Sharon I."/>
            <person name="Castelle C.J."/>
            <person name="Singh A."/>
            <person name="Wilkins M.J."/>
            <person name="Williams K.H."/>
            <person name="Banfield J.F."/>
        </authorList>
    </citation>
    <scope>NUCLEOTIDE SEQUENCE [LARGE SCALE GENOMIC DNA]</scope>
</reference>
<dbReference type="Gene3D" id="2.60.40.680">
    <property type="match status" value="1"/>
</dbReference>